<protein>
    <submittedName>
        <fullName evidence="2">Uncharacterized protein</fullName>
    </submittedName>
</protein>
<comment type="caution">
    <text evidence="2">The sequence shown here is derived from an EMBL/GenBank/DDBJ whole genome shotgun (WGS) entry which is preliminary data.</text>
</comment>
<dbReference type="Proteomes" id="UP000335636">
    <property type="component" value="Unassembled WGS sequence"/>
</dbReference>
<accession>A0A5E4B9M2</accession>
<evidence type="ECO:0000313" key="3">
    <source>
        <dbReference type="Proteomes" id="UP000335636"/>
    </source>
</evidence>
<feature type="region of interest" description="Disordered" evidence="1">
    <location>
        <begin position="1"/>
        <end position="61"/>
    </location>
</feature>
<organism evidence="2 3">
    <name type="scientific">Marmota monax</name>
    <name type="common">Woodchuck</name>
    <dbReference type="NCBI Taxonomy" id="9995"/>
    <lineage>
        <taxon>Eukaryota</taxon>
        <taxon>Metazoa</taxon>
        <taxon>Chordata</taxon>
        <taxon>Craniata</taxon>
        <taxon>Vertebrata</taxon>
        <taxon>Euteleostomi</taxon>
        <taxon>Mammalia</taxon>
        <taxon>Eutheria</taxon>
        <taxon>Euarchontoglires</taxon>
        <taxon>Glires</taxon>
        <taxon>Rodentia</taxon>
        <taxon>Sciuromorpha</taxon>
        <taxon>Sciuridae</taxon>
        <taxon>Xerinae</taxon>
        <taxon>Marmotini</taxon>
        <taxon>Marmota</taxon>
    </lineage>
</organism>
<dbReference type="EMBL" id="CABDUW010000341">
    <property type="protein sequence ID" value="VTJ66427.1"/>
    <property type="molecule type" value="Genomic_DNA"/>
</dbReference>
<dbReference type="AlphaFoldDB" id="A0A5E4B9M2"/>
<feature type="non-terminal residue" evidence="2">
    <location>
        <position position="1"/>
    </location>
</feature>
<sequence>RETALVFAPSLGNGLERREATRPCEGPPPPPANPRRGPCPRGQWEGGAARSPGAITKVVER</sequence>
<evidence type="ECO:0000256" key="1">
    <source>
        <dbReference type="SAM" id="MobiDB-lite"/>
    </source>
</evidence>
<keyword evidence="3" id="KW-1185">Reference proteome</keyword>
<name>A0A5E4B9M2_MARMO</name>
<feature type="non-terminal residue" evidence="2">
    <location>
        <position position="61"/>
    </location>
</feature>
<proteinExistence type="predicted"/>
<gene>
    <name evidence="2" type="ORF">MONAX_5E002769</name>
</gene>
<evidence type="ECO:0000313" key="2">
    <source>
        <dbReference type="EMBL" id="VTJ66427.1"/>
    </source>
</evidence>
<reference evidence="2" key="1">
    <citation type="submission" date="2019-04" db="EMBL/GenBank/DDBJ databases">
        <authorList>
            <person name="Alioto T."/>
            <person name="Alioto T."/>
        </authorList>
    </citation>
    <scope>NUCLEOTIDE SEQUENCE [LARGE SCALE GENOMIC DNA]</scope>
</reference>